<reference evidence="5 6" key="1">
    <citation type="submission" date="2018-02" db="EMBL/GenBank/DDBJ databases">
        <title>Discovery of a pederin family compound in a non-symbiotic bloom-forming cyanobacterium.</title>
        <authorList>
            <person name="Kust A."/>
            <person name="Mares J."/>
            <person name="Jokela J."/>
            <person name="Urajova P."/>
            <person name="Hajek J."/>
            <person name="Saurav K."/>
            <person name="Voracova K."/>
            <person name="Fewer D.P."/>
            <person name="Haapaniemi E."/>
            <person name="Permi P."/>
            <person name="Rehakova K."/>
            <person name="Sivonen K."/>
            <person name="Hrouzek P."/>
        </authorList>
    </citation>
    <scope>NUCLEOTIDE SEQUENCE [LARGE SCALE GENOMIC DNA]</scope>
    <source>
        <strain evidence="5 6">CHARLIE-1</strain>
    </source>
</reference>
<feature type="domain" description="SsuA/THI5-like" evidence="4">
    <location>
        <begin position="46"/>
        <end position="248"/>
    </location>
</feature>
<evidence type="ECO:0000259" key="4">
    <source>
        <dbReference type="Pfam" id="PF09084"/>
    </source>
</evidence>
<dbReference type="EMBL" id="PGEM01000005">
    <property type="protein sequence ID" value="PPJ65157.1"/>
    <property type="molecule type" value="Genomic_DNA"/>
</dbReference>
<proteinExistence type="inferred from homology"/>
<evidence type="ECO:0000256" key="3">
    <source>
        <dbReference type="ARBA" id="ARBA00022729"/>
    </source>
</evidence>
<evidence type="ECO:0000313" key="6">
    <source>
        <dbReference type="Proteomes" id="UP000239589"/>
    </source>
</evidence>
<organism evidence="5 6">
    <name type="scientific">Cuspidothrix issatschenkoi CHARLIE-1</name>
    <dbReference type="NCBI Taxonomy" id="2052836"/>
    <lineage>
        <taxon>Bacteria</taxon>
        <taxon>Bacillati</taxon>
        <taxon>Cyanobacteriota</taxon>
        <taxon>Cyanophyceae</taxon>
        <taxon>Nostocales</taxon>
        <taxon>Aphanizomenonaceae</taxon>
        <taxon>Cuspidothrix</taxon>
    </lineage>
</organism>
<gene>
    <name evidence="5" type="ORF">CUN59_00885</name>
</gene>
<keyword evidence="3" id="KW-0732">Signal</keyword>
<dbReference type="GO" id="GO:0042597">
    <property type="term" value="C:periplasmic space"/>
    <property type="evidence" value="ECO:0007669"/>
    <property type="project" value="UniProtKB-SubCell"/>
</dbReference>
<dbReference type="PANTHER" id="PTHR30024">
    <property type="entry name" value="ALIPHATIC SULFONATES-BINDING PROTEIN-RELATED"/>
    <property type="match status" value="1"/>
</dbReference>
<comment type="subcellular location">
    <subcellularLocation>
        <location evidence="1">Periplasm</location>
    </subcellularLocation>
</comment>
<protein>
    <submittedName>
        <fullName evidence="5">Nitrate ABC transporter</fullName>
    </submittedName>
</protein>
<comment type="similarity">
    <text evidence="2">Belongs to the bacterial solute-binding protein SsuA/TauA family.</text>
</comment>
<evidence type="ECO:0000256" key="2">
    <source>
        <dbReference type="ARBA" id="ARBA00010742"/>
    </source>
</evidence>
<dbReference type="InterPro" id="IPR015168">
    <property type="entry name" value="SsuA/THI5"/>
</dbReference>
<dbReference type="OrthoDB" id="9815602at2"/>
<dbReference type="PANTHER" id="PTHR30024:SF47">
    <property type="entry name" value="TAURINE-BINDING PERIPLASMIC PROTEIN"/>
    <property type="match status" value="1"/>
</dbReference>
<comment type="caution">
    <text evidence="5">The sequence shown here is derived from an EMBL/GenBank/DDBJ whole genome shotgun (WGS) entry which is preliminary data.</text>
</comment>
<name>A0A2S6CZM3_9CYAN</name>
<evidence type="ECO:0000313" key="5">
    <source>
        <dbReference type="EMBL" id="PPJ65157.1"/>
    </source>
</evidence>
<dbReference type="Gene3D" id="3.40.190.10">
    <property type="entry name" value="Periplasmic binding protein-like II"/>
    <property type="match status" value="2"/>
</dbReference>
<dbReference type="Pfam" id="PF09084">
    <property type="entry name" value="NMT1"/>
    <property type="match status" value="1"/>
</dbReference>
<sequence length="326" mass="35921">MLWIKFVKYLIFSIVTSILAIAITNCTTAPSSPLRIGANLWTGYETLYLARDLGYYDQQPIKLVDYPSGTEEVRAYRNNEIEGAGLSIDQALSIAATQDNIKIITIMDVSHGGDVILGKPEIANIKALKGKRVGVESTALGAFFISRALEKNGMSVKDIQIVSLELTEHERAYKQGKVDAVVTFGPARIKLLAAGAKLLFDSSQIPGEIVDILAVNKEAITNSSDTIQSLVNGRFRALDYLEKNPQDAASRIAKRTQVTPEQILNAFKGLRQPNLQENQKLLDKSDPALVNSMRKLVQIMVENKLLPKAIDPVNLLDDRFIKNAKL</sequence>
<dbReference type="AlphaFoldDB" id="A0A2S6CZM3"/>
<dbReference type="Proteomes" id="UP000239589">
    <property type="component" value="Unassembled WGS sequence"/>
</dbReference>
<accession>A0A2S6CZM3</accession>
<keyword evidence="6" id="KW-1185">Reference proteome</keyword>
<evidence type="ECO:0000256" key="1">
    <source>
        <dbReference type="ARBA" id="ARBA00004418"/>
    </source>
</evidence>
<dbReference type="SUPFAM" id="SSF53850">
    <property type="entry name" value="Periplasmic binding protein-like II"/>
    <property type="match status" value="1"/>
</dbReference>